<dbReference type="SUPFAM" id="SSF50630">
    <property type="entry name" value="Acid proteases"/>
    <property type="match status" value="1"/>
</dbReference>
<dbReference type="SUPFAM" id="SSF57756">
    <property type="entry name" value="Retrovirus zinc finger-like domains"/>
    <property type="match status" value="1"/>
</dbReference>
<feature type="region of interest" description="Disordered" evidence="2">
    <location>
        <begin position="304"/>
        <end position="332"/>
    </location>
</feature>
<sequence length="515" mass="57948">KSESKRDSETSSSLSTASSMDQETGVLSPRTLGELTESVRQLQIRRSPEPMSVSSISPTLYRGNSSPEHPYMHITLRGSGASSSSGHTRTGMTRDEHNNHDLPNYDYYDMASATGSFFNNDHRDEDQARSSPAISDSPKLYFSPRSSNSTDSTPKSSTAQVAKRLFTNGVNKLKEFAPKSIEIFNFDTSSGKQNENKEAGTSKTKIRTQVIGSKTAKEVLESNVKATQERMKMGQKELAPGWLPVPPSVFSNSWDQDPEEFLNYFCKHVNALEHVMTLEETFIYLENFLEGSIKKTLVDLMFNNSNNNSPYKSSEKPRTENRSKYETPTKNNRYNKMERNNIRCYKCRQYGHYASDCTASIEDVEMKTASPIKRTPDNPRHEVNLVEIKEQGIKHPVVSQREMSNKITAIMGSVKVNNISTRFQYDSGAATNLMSSEMARRLNLGKGQETTVTIVGVEGHHSKPRQDGNTEPTKTILAVNLIDNQGMIINQQLEEHQKQQLKAVIRDMRMSLLMI</sequence>
<dbReference type="Gene3D" id="4.10.60.10">
    <property type="entry name" value="Zinc finger, CCHC-type"/>
    <property type="match status" value="1"/>
</dbReference>
<feature type="region of interest" description="Disordered" evidence="2">
    <location>
        <begin position="1"/>
        <end position="106"/>
    </location>
</feature>
<evidence type="ECO:0000313" key="5">
    <source>
        <dbReference type="Proteomes" id="UP000188320"/>
    </source>
</evidence>
<reference evidence="5" key="1">
    <citation type="submission" date="2017-01" db="EMBL/GenBank/DDBJ databases">
        <authorList>
            <person name="Wang Y."/>
            <person name="White M."/>
            <person name="Kvist S."/>
            <person name="Moncalvo J.-M."/>
        </authorList>
    </citation>
    <scope>NUCLEOTIDE SEQUENCE [LARGE SCALE GENOMIC DNA]</scope>
    <source>
        <strain evidence="5">COL-18-3</strain>
    </source>
</reference>
<dbReference type="SMART" id="SM00343">
    <property type="entry name" value="ZnF_C2HC"/>
    <property type="match status" value="1"/>
</dbReference>
<proteinExistence type="predicted"/>
<dbReference type="EMBL" id="LSSK01001131">
    <property type="protein sequence ID" value="OMH80607.1"/>
    <property type="molecule type" value="Genomic_DNA"/>
</dbReference>
<feature type="domain" description="CCHC-type" evidence="3">
    <location>
        <begin position="343"/>
        <end position="357"/>
    </location>
</feature>
<evidence type="ECO:0000313" key="4">
    <source>
        <dbReference type="EMBL" id="OMH80607.1"/>
    </source>
</evidence>
<feature type="compositionally biased region" description="Polar residues" evidence="2">
    <location>
        <begin position="80"/>
        <end position="91"/>
    </location>
</feature>
<evidence type="ECO:0000256" key="2">
    <source>
        <dbReference type="SAM" id="MobiDB-lite"/>
    </source>
</evidence>
<dbReference type="PROSITE" id="PS50158">
    <property type="entry name" value="ZF_CCHC"/>
    <property type="match status" value="1"/>
</dbReference>
<dbReference type="GO" id="GO:0008270">
    <property type="term" value="F:zinc ion binding"/>
    <property type="evidence" value="ECO:0007669"/>
    <property type="project" value="UniProtKB-KW"/>
</dbReference>
<dbReference type="InterPro" id="IPR021109">
    <property type="entry name" value="Peptidase_aspartic_dom_sf"/>
</dbReference>
<protein>
    <recommendedName>
        <fullName evidence="3">CCHC-type domain-containing protein</fullName>
    </recommendedName>
</protein>
<dbReference type="GO" id="GO:0003676">
    <property type="term" value="F:nucleic acid binding"/>
    <property type="evidence" value="ECO:0007669"/>
    <property type="project" value="InterPro"/>
</dbReference>
<dbReference type="InterPro" id="IPR036875">
    <property type="entry name" value="Znf_CCHC_sf"/>
</dbReference>
<comment type="caution">
    <text evidence="4">The sequence shown here is derived from an EMBL/GenBank/DDBJ whole genome shotgun (WGS) entry which is preliminary data.</text>
</comment>
<evidence type="ECO:0000256" key="1">
    <source>
        <dbReference type="PROSITE-ProRule" id="PRU00047"/>
    </source>
</evidence>
<keyword evidence="5" id="KW-1185">Reference proteome</keyword>
<feature type="compositionally biased region" description="Low complexity" evidence="2">
    <location>
        <begin position="10"/>
        <end position="19"/>
    </location>
</feature>
<keyword evidence="1" id="KW-0863">Zinc-finger</keyword>
<organism evidence="4 5">
    <name type="scientific">Zancudomyces culisetae</name>
    <name type="common">Gut fungus</name>
    <name type="synonym">Smittium culisetae</name>
    <dbReference type="NCBI Taxonomy" id="1213189"/>
    <lineage>
        <taxon>Eukaryota</taxon>
        <taxon>Fungi</taxon>
        <taxon>Fungi incertae sedis</taxon>
        <taxon>Zoopagomycota</taxon>
        <taxon>Kickxellomycotina</taxon>
        <taxon>Harpellomycetes</taxon>
        <taxon>Harpellales</taxon>
        <taxon>Legeriomycetaceae</taxon>
        <taxon>Zancudomyces</taxon>
    </lineage>
</organism>
<accession>A0A1R1PI30</accession>
<dbReference type="InterPro" id="IPR001878">
    <property type="entry name" value="Znf_CCHC"/>
</dbReference>
<feature type="compositionally biased region" description="Low complexity" evidence="2">
    <location>
        <begin position="146"/>
        <end position="158"/>
    </location>
</feature>
<dbReference type="Proteomes" id="UP000188320">
    <property type="component" value="Unassembled WGS sequence"/>
</dbReference>
<keyword evidence="1" id="KW-0479">Metal-binding</keyword>
<keyword evidence="1" id="KW-0862">Zinc</keyword>
<dbReference type="Pfam" id="PF00098">
    <property type="entry name" value="zf-CCHC"/>
    <property type="match status" value="1"/>
</dbReference>
<name>A0A1R1PI30_ZANCU</name>
<feature type="compositionally biased region" description="Polar residues" evidence="2">
    <location>
        <begin position="52"/>
        <end position="67"/>
    </location>
</feature>
<evidence type="ECO:0000259" key="3">
    <source>
        <dbReference type="PROSITE" id="PS50158"/>
    </source>
</evidence>
<dbReference type="Gene3D" id="2.40.70.10">
    <property type="entry name" value="Acid Proteases"/>
    <property type="match status" value="1"/>
</dbReference>
<dbReference type="AlphaFoldDB" id="A0A1R1PI30"/>
<gene>
    <name evidence="4" type="ORF">AX774_g5952</name>
</gene>
<dbReference type="OrthoDB" id="413361at2759"/>
<feature type="compositionally biased region" description="Basic and acidic residues" evidence="2">
    <location>
        <begin position="313"/>
        <end position="327"/>
    </location>
</feature>
<feature type="non-terminal residue" evidence="4">
    <location>
        <position position="1"/>
    </location>
</feature>
<feature type="region of interest" description="Disordered" evidence="2">
    <location>
        <begin position="118"/>
        <end position="159"/>
    </location>
</feature>